<proteinExistence type="predicted"/>
<gene>
    <name evidence="2" type="ORF">HTSR_0630</name>
</gene>
<reference evidence="2 3" key="1">
    <citation type="submission" date="2016-06" db="EMBL/GenBank/DDBJ databases">
        <title>Discovery of anaerobic lithoheterotrophic haloarchaeon capable of sulfur respiration by hydrogen and formate.</title>
        <authorList>
            <person name="Sorokin D.Y."/>
            <person name="Kublanov I.V."/>
            <person name="Roman P."/>
            <person name="Sinninghe Damste J.S."/>
            <person name="Golyshin P.N."/>
            <person name="Rojo D."/>
            <person name="Ciordia S."/>
            <person name="Mena Md.C."/>
            <person name="Ferrer M."/>
            <person name="Smedile F."/>
            <person name="Messina E."/>
            <person name="La Cono V."/>
            <person name="Yakimov M.M."/>
        </authorList>
    </citation>
    <scope>NUCLEOTIDE SEQUENCE [LARGE SCALE GENOMIC DNA]</scope>
    <source>
        <strain evidence="2 3">HTSR1</strain>
    </source>
</reference>
<dbReference type="Gene3D" id="1.10.3480.10">
    <property type="entry name" value="TorD-like"/>
    <property type="match status" value="1"/>
</dbReference>
<dbReference type="AlphaFoldDB" id="A0A1D8S3A1"/>
<dbReference type="RefSeq" id="WP_070364566.1">
    <property type="nucleotide sequence ID" value="NZ_CP016070.1"/>
</dbReference>
<evidence type="ECO:0000256" key="1">
    <source>
        <dbReference type="ARBA" id="ARBA00023186"/>
    </source>
</evidence>
<accession>A0A1D8S3A1</accession>
<dbReference type="KEGG" id="halh:HTSR_0630"/>
<keyword evidence="1" id="KW-0143">Chaperone</keyword>
<dbReference type="SUPFAM" id="SSF89155">
    <property type="entry name" value="TorD-like"/>
    <property type="match status" value="1"/>
</dbReference>
<sequence length="210" mass="23414">MSNETDPDPGRIYRILGQLYLEPPSESTVSEVAAWANQWHGRASHGLSEEIAEPLGTLSEMDPGLVETIRAEYTRLFRGATNQPSPDPPYESLYREDTIYGSSTTAVRESYLQAGLDLTDEGESEPPDQLGIELQFVGELRSREAGGDEESRAQLQAFIEDHVGSWFDDFEDAVEEHDPHPFYGAVVSLTGALLRVEADRLDADWYHPKT</sequence>
<dbReference type="GeneID" id="29828642"/>
<dbReference type="Proteomes" id="UP000185608">
    <property type="component" value="Chromosome"/>
</dbReference>
<dbReference type="Pfam" id="PF02613">
    <property type="entry name" value="Nitrate_red_del"/>
    <property type="match status" value="1"/>
</dbReference>
<evidence type="ECO:0000313" key="3">
    <source>
        <dbReference type="Proteomes" id="UP000185608"/>
    </source>
</evidence>
<organism evidence="2 3">
    <name type="scientific">Halodesulfurarchaeum formicicum</name>
    <dbReference type="NCBI Taxonomy" id="1873524"/>
    <lineage>
        <taxon>Archaea</taxon>
        <taxon>Methanobacteriati</taxon>
        <taxon>Methanobacteriota</taxon>
        <taxon>Stenosarchaea group</taxon>
        <taxon>Halobacteria</taxon>
        <taxon>Halobacteriales</taxon>
        <taxon>Halobacteriaceae</taxon>
        <taxon>Halodesulfurarchaeum</taxon>
    </lineage>
</organism>
<dbReference type="InterPro" id="IPR050289">
    <property type="entry name" value="TorD/DmsD_chaperones"/>
</dbReference>
<dbReference type="PANTHER" id="PTHR34227">
    <property type="entry name" value="CHAPERONE PROTEIN YCDY"/>
    <property type="match status" value="1"/>
</dbReference>
<protein>
    <submittedName>
        <fullName evidence="2">Chaperone protein TorD</fullName>
    </submittedName>
</protein>
<dbReference type="InterPro" id="IPR036411">
    <property type="entry name" value="TorD-like_sf"/>
</dbReference>
<dbReference type="InterPro" id="IPR020945">
    <property type="entry name" value="DMSO/NO3_reduct_chaperone"/>
</dbReference>
<dbReference type="PANTHER" id="PTHR34227:SF1">
    <property type="entry name" value="DIMETHYL SULFOXIDE REDUCTASE CHAPERONE-RELATED"/>
    <property type="match status" value="1"/>
</dbReference>
<evidence type="ECO:0000313" key="2">
    <source>
        <dbReference type="EMBL" id="AOW79823.1"/>
    </source>
</evidence>
<dbReference type="EMBL" id="CP016070">
    <property type="protein sequence ID" value="AOW79823.1"/>
    <property type="molecule type" value="Genomic_DNA"/>
</dbReference>
<name>A0A1D8S3A1_9EURY</name>